<dbReference type="PANTHER" id="PTHR11412:SF171">
    <property type="entry name" value="PREGNANCY ZONE PROTEIN-LIKE PROTEIN"/>
    <property type="match status" value="1"/>
</dbReference>
<dbReference type="InterPro" id="IPR009048">
    <property type="entry name" value="A-macroglobulin_rcpt-bd"/>
</dbReference>
<evidence type="ECO:0000313" key="11">
    <source>
        <dbReference type="EMBL" id="AMW91899.1"/>
    </source>
</evidence>
<keyword evidence="3" id="KW-0732">Signal</keyword>
<dbReference type="InterPro" id="IPR050473">
    <property type="entry name" value="A2M/Complement_sys"/>
</dbReference>
<dbReference type="InterPro" id="IPR013783">
    <property type="entry name" value="Ig-like_fold"/>
</dbReference>
<dbReference type="CDD" id="cd02897">
    <property type="entry name" value="A2M_2"/>
    <property type="match status" value="1"/>
</dbReference>
<dbReference type="SUPFAM" id="SSF49410">
    <property type="entry name" value="Alpha-macroglobulin receptor domain"/>
    <property type="match status" value="1"/>
</dbReference>
<dbReference type="Gene3D" id="2.60.40.1940">
    <property type="match status" value="1"/>
</dbReference>
<dbReference type="InterPro" id="IPR011625">
    <property type="entry name" value="A2M_N_BRD"/>
</dbReference>
<dbReference type="Gene3D" id="2.60.40.10">
    <property type="entry name" value="Immunoglobulins"/>
    <property type="match status" value="2"/>
</dbReference>
<evidence type="ECO:0000259" key="10">
    <source>
        <dbReference type="SMART" id="SM01361"/>
    </source>
</evidence>
<feature type="domain" description="Alpha-macroglobulin receptor-binding" evidence="10">
    <location>
        <begin position="1452"/>
        <end position="1548"/>
    </location>
</feature>
<sequence length="1554" mass="173144">MECRLQWENNVRRVVWTVALFLTTMSPTTLAESGYIITASKYFMPSSTEAVCINLVDLTAEVTLHLLHSGAVHVPPISQVSTDGAVHGQVCLEIEVPSLPQYSWSLTLRALIEGTTDSGEPFSDINERTVAVFSTGLETFVQTDKPIYKAGQVVRIRILTLKYPSMKPFTEQYNEVYITSPDDIRVRQWRSIETQEGLIDLAMQLSDDPVLGTWTIHATVNGRSTRQTFKIDEYVLPKFDVIITPPSYVFVLDQTVEFSVCGLYTYGQPVRGSITVNVSIERLEPTLALSVQDTGDDGCHKFIFPLSHFPSVQYQYNKYLIIDVNFTEAATGVSRNETHGSTRITQQPLTLQISGPDGFKPGLPYRCQVEAKLPDGFPAQEKDISVTVTKSEGDGDFIFETTLTTNLSGKADLEFTSAINPYITKLLVVVSYQHPGFRIPVVISRKTLFAWYSQSGSFLAVRPLSSTYLVGQSLTAELEFVLPSIETESIIEFNYNIFANRNLITAGTKTWSIGLFDETYVTRYLDVSGLGIPQTSGSSSTRLTTDPPDLSYYPTALLATTSLSIPLTSKMAPEAVLVVFYTRSDGEIVSARRKFKVKLAFENDVQLSFNKGQVFPGSEISLNINASPGSLCAIGSVDKSILLLEDSNSMTQKRIFSPLSRFDVYGVKNSTCPSISPPLRSKRRTPFVRPHYRPPYRPIRPIPQTRTRSWSNSKHVDSLWAFESSGVAVLSNLILETRPCYRYTESRTYYPYHRFPISPMARPGAPGGGPRGPSGVPGIPGPAPRPVPGPPFVPETEESSGPIYQLRTHFPETWLWHLTRIGSGGVTSVTHTVPHSITDWVTTGFCTSTQDGVGVAEPISLRVFQSFFVSVTLPYSVIREEEFPLKITVFNYLSQCFTVSVRIQPSSDYSIQSAEFHRFVCVCGNQAETVEFDIIPRRLGKIPITVMGKYVPPSLNLPPCGSSTVNMTDLFGVRDAVNKTVLVEAEGSEVERTTSFLICPHSVEDGSFVRNVPLEFPVNIIPDTESCKVQITGNVLGPVLTNLGSLLRMPTGCGEQNMVGFTPNIFVLIYLNRTNQQNALPDVYSQAEEYMRIGYERELQYRLSDGSYSAFGERDGEGSTWLTAFVLKSFALASEFIDIDNNDLQATRDWLVSSTTQNEDTGCFNQRGRVIHKSMQGGHTNGVTLTAYATIALLEAAEDPSSMVMFRAIFCLTQALNEGIDDTYTLAIVTYALAKADYPFYGIGLGQLNERAENDDGKRYWVRDDAPPCDGSESCRADPAEIEMTAYALLTYLEASRSDPQLLLDARLIVEWLNERRNSHGGFSSTQDTVIGLQALALYAELVYSDGKDVSVDISTTEGNLQEEACHVTSQNDLVMYEYEIHECPNNLRVFAEGEGCVLFQTVMQFNLQVLRLSVQYFDVQVGVRDYTPGQDCSRVYLDITISYIDSANAFTNMAVVDVKMVSGYSVDTHELDRYLTYLHAIGHDIGLMRYDHFENGKPFSLYFNQFTRDPISFVLVLKKDINVKNSRDAFIKVFDYYEACVVTYKSYHPCQGW</sequence>
<dbReference type="Pfam" id="PF00207">
    <property type="entry name" value="A2M"/>
    <property type="match status" value="1"/>
</dbReference>
<keyword evidence="2" id="KW-0646">Protease inhibitor</keyword>
<dbReference type="InterPro" id="IPR014756">
    <property type="entry name" value="Ig_E-set"/>
</dbReference>
<evidence type="ECO:0000256" key="7">
    <source>
        <dbReference type="SAM" id="MobiDB-lite"/>
    </source>
</evidence>
<feature type="compositionally biased region" description="Basic residues" evidence="7">
    <location>
        <begin position="680"/>
        <end position="694"/>
    </location>
</feature>
<evidence type="ECO:0000256" key="4">
    <source>
        <dbReference type="ARBA" id="ARBA00022900"/>
    </source>
</evidence>
<dbReference type="Pfam" id="PF07703">
    <property type="entry name" value="A2M_BRD"/>
    <property type="match status" value="1"/>
</dbReference>
<feature type="region of interest" description="Disordered" evidence="7">
    <location>
        <begin position="675"/>
        <end position="708"/>
    </location>
</feature>
<dbReference type="InterPro" id="IPR002890">
    <property type="entry name" value="MG2"/>
</dbReference>
<dbReference type="Gene3D" id="2.60.120.1540">
    <property type="match status" value="1"/>
</dbReference>
<dbReference type="FunFam" id="1.50.10.20:FF:000001">
    <property type="entry name" value="CD109 isoform 1"/>
    <property type="match status" value="1"/>
</dbReference>
<feature type="region of interest" description="Disordered" evidence="7">
    <location>
        <begin position="761"/>
        <end position="799"/>
    </location>
</feature>
<dbReference type="Pfam" id="PF07677">
    <property type="entry name" value="A2M_recep"/>
    <property type="match status" value="1"/>
</dbReference>
<dbReference type="InterPro" id="IPR041555">
    <property type="entry name" value="MG3"/>
</dbReference>
<accession>A0A146B3S6</accession>
<keyword evidence="4" id="KW-0722">Serine protease inhibitor</keyword>
<evidence type="ECO:0000256" key="5">
    <source>
        <dbReference type="ARBA" id="ARBA00023157"/>
    </source>
</evidence>
<dbReference type="Gene3D" id="2.20.130.20">
    <property type="match status" value="1"/>
</dbReference>
<dbReference type="SMR" id="A0A146B3S6"/>
<dbReference type="Gene3D" id="2.60.40.690">
    <property type="entry name" value="Alpha-macroglobulin, receptor-binding domain"/>
    <property type="match status" value="1"/>
</dbReference>
<feature type="domain" description="Alpha-2-macroglobulin bait region" evidence="8">
    <location>
        <begin position="459"/>
        <end position="644"/>
    </location>
</feature>
<dbReference type="GO" id="GO:0004867">
    <property type="term" value="F:serine-type endopeptidase inhibitor activity"/>
    <property type="evidence" value="ECO:0007669"/>
    <property type="project" value="UniProtKB-KW"/>
</dbReference>
<dbReference type="InterPro" id="IPR001599">
    <property type="entry name" value="Macroglobln_a2"/>
</dbReference>
<dbReference type="InterPro" id="IPR011626">
    <property type="entry name" value="Alpha-macroglobulin_TED"/>
</dbReference>
<dbReference type="SMART" id="SM01360">
    <property type="entry name" value="A2M"/>
    <property type="match status" value="1"/>
</dbReference>
<dbReference type="GO" id="GO:0005615">
    <property type="term" value="C:extracellular space"/>
    <property type="evidence" value="ECO:0007669"/>
    <property type="project" value="InterPro"/>
</dbReference>
<dbReference type="FunFam" id="2.60.40.1930:FF:000001">
    <property type="entry name" value="CD109 isoform 3"/>
    <property type="match status" value="1"/>
</dbReference>
<dbReference type="SMART" id="SM01361">
    <property type="entry name" value="A2M_recep"/>
    <property type="match status" value="1"/>
</dbReference>
<protein>
    <submittedName>
        <fullName evidence="11">Alpha-2-macroglobulin</fullName>
    </submittedName>
</protein>
<dbReference type="InterPro" id="IPR036595">
    <property type="entry name" value="A-macroglobulin_rcpt-bd_sf"/>
</dbReference>
<organism evidence="11">
    <name type="scientific">Holothuria atra</name>
    <name type="common">Black sea cucumber</name>
    <name type="synonym">Halodeima atra</name>
    <dbReference type="NCBI Taxonomy" id="306320"/>
    <lineage>
        <taxon>Eukaryota</taxon>
        <taxon>Metazoa</taxon>
        <taxon>Echinodermata</taxon>
        <taxon>Eleutherozoa</taxon>
        <taxon>Echinozoa</taxon>
        <taxon>Holothuroidea</taxon>
        <taxon>Aspidochirotacea</taxon>
        <taxon>Aspidochirotida</taxon>
        <taxon>Holothuriidae</taxon>
        <taxon>Holothuria</taxon>
    </lineage>
</organism>
<dbReference type="PROSITE" id="PS00477">
    <property type="entry name" value="ALPHA_2_MACROGLOBULIN"/>
    <property type="match status" value="1"/>
</dbReference>
<feature type="domain" description="Alpha-2-macroglobulin" evidence="9">
    <location>
        <begin position="813"/>
        <end position="903"/>
    </location>
</feature>
<dbReference type="SMART" id="SM01419">
    <property type="entry name" value="Thiol-ester_cl"/>
    <property type="match status" value="1"/>
</dbReference>
<keyword evidence="6" id="KW-0325">Glycoprotein</keyword>
<dbReference type="Gene3D" id="1.50.10.20">
    <property type="match status" value="1"/>
</dbReference>
<name>A0A146B3S6_HOLAT</name>
<dbReference type="InterPro" id="IPR008930">
    <property type="entry name" value="Terpenoid_cyclase/PrenylTrfase"/>
</dbReference>
<dbReference type="SMART" id="SM01359">
    <property type="entry name" value="A2M_N_2"/>
    <property type="match status" value="1"/>
</dbReference>
<keyword evidence="5" id="KW-1015">Disulfide bond</keyword>
<dbReference type="Gene3D" id="6.20.50.160">
    <property type="match status" value="1"/>
</dbReference>
<dbReference type="Gene3D" id="2.60.40.1930">
    <property type="match status" value="2"/>
</dbReference>
<reference evidence="11" key="1">
    <citation type="journal article" date="2016" name="Gene">
        <title>Discovery, structural characterization and functional analysis of alpha-2-macroglobulin, a novel immune-related molecule from Holothuria atra.</title>
        <authorList>
            <person name="Qian J."/>
            <person name="Ren C."/>
            <person name="Xia J."/>
            <person name="Chen T."/>
            <person name="Yu Z."/>
            <person name="Hu C."/>
        </authorList>
    </citation>
    <scope>NUCLEOTIDE SEQUENCE</scope>
</reference>
<evidence type="ECO:0000256" key="3">
    <source>
        <dbReference type="ARBA" id="ARBA00022729"/>
    </source>
</evidence>
<evidence type="ECO:0000256" key="6">
    <source>
        <dbReference type="ARBA" id="ARBA00023180"/>
    </source>
</evidence>
<evidence type="ECO:0000256" key="1">
    <source>
        <dbReference type="ARBA" id="ARBA00010952"/>
    </source>
</evidence>
<dbReference type="PANTHER" id="PTHR11412">
    <property type="entry name" value="MACROGLOBULIN / COMPLEMENT"/>
    <property type="match status" value="1"/>
</dbReference>
<evidence type="ECO:0000259" key="9">
    <source>
        <dbReference type="SMART" id="SM01360"/>
    </source>
</evidence>
<feature type="compositionally biased region" description="Pro residues" evidence="7">
    <location>
        <begin position="779"/>
        <end position="793"/>
    </location>
</feature>
<proteinExistence type="evidence at transcript level"/>
<dbReference type="InterPro" id="IPR041813">
    <property type="entry name" value="A2M_TED"/>
</dbReference>
<comment type="similarity">
    <text evidence="1">Belongs to the protease inhibitor I39 (alpha-2-macroglobulin) family.</text>
</comment>
<dbReference type="EMBL" id="KT726920">
    <property type="protein sequence ID" value="AMW91899.1"/>
    <property type="molecule type" value="mRNA"/>
</dbReference>
<gene>
    <name evidence="11" type="primary">A2M</name>
</gene>
<evidence type="ECO:0000256" key="2">
    <source>
        <dbReference type="ARBA" id="ARBA00022690"/>
    </source>
</evidence>
<dbReference type="InterPro" id="IPR019742">
    <property type="entry name" value="MacrogloblnA2_CS"/>
</dbReference>
<dbReference type="Pfam" id="PF07678">
    <property type="entry name" value="TED_complement"/>
    <property type="match status" value="1"/>
</dbReference>
<dbReference type="SUPFAM" id="SSF81296">
    <property type="entry name" value="E set domains"/>
    <property type="match status" value="1"/>
</dbReference>
<dbReference type="SUPFAM" id="SSF48239">
    <property type="entry name" value="Terpenoid cyclases/Protein prenyltransferases"/>
    <property type="match status" value="1"/>
</dbReference>
<evidence type="ECO:0000259" key="8">
    <source>
        <dbReference type="SMART" id="SM01359"/>
    </source>
</evidence>
<dbReference type="InterPro" id="IPR047565">
    <property type="entry name" value="Alpha-macroglob_thiol-ester_cl"/>
</dbReference>
<dbReference type="Pfam" id="PF17791">
    <property type="entry name" value="MG3"/>
    <property type="match status" value="1"/>
</dbReference>
<dbReference type="Pfam" id="PF01835">
    <property type="entry name" value="MG2"/>
    <property type="match status" value="1"/>
</dbReference>